<name>A0A517YB81_9BACT</name>
<protein>
    <recommendedName>
        <fullName evidence="2">NIPSNAP domain-containing protein</fullName>
    </recommendedName>
</protein>
<dbReference type="KEGG" id="aagg:ETAA8_25850"/>
<dbReference type="OrthoDB" id="9809695at2"/>
<evidence type="ECO:0000313" key="4">
    <source>
        <dbReference type="Proteomes" id="UP000315017"/>
    </source>
</evidence>
<dbReference type="EMBL" id="CP036274">
    <property type="protein sequence ID" value="QDU27497.1"/>
    <property type="molecule type" value="Genomic_DNA"/>
</dbReference>
<dbReference type="Proteomes" id="UP000315017">
    <property type="component" value="Chromosome"/>
</dbReference>
<dbReference type="InterPro" id="IPR012577">
    <property type="entry name" value="NIPSNAP"/>
</dbReference>
<feature type="domain" description="NIPSNAP" evidence="2">
    <location>
        <begin position="38"/>
        <end position="142"/>
    </location>
</feature>
<reference evidence="3 4" key="1">
    <citation type="submission" date="2019-02" db="EMBL/GenBank/DDBJ databases">
        <title>Deep-cultivation of Planctomycetes and their phenomic and genomic characterization uncovers novel biology.</title>
        <authorList>
            <person name="Wiegand S."/>
            <person name="Jogler M."/>
            <person name="Boedeker C."/>
            <person name="Pinto D."/>
            <person name="Vollmers J."/>
            <person name="Rivas-Marin E."/>
            <person name="Kohn T."/>
            <person name="Peeters S.H."/>
            <person name="Heuer A."/>
            <person name="Rast P."/>
            <person name="Oberbeckmann S."/>
            <person name="Bunk B."/>
            <person name="Jeske O."/>
            <person name="Meyerdierks A."/>
            <person name="Storesund J.E."/>
            <person name="Kallscheuer N."/>
            <person name="Luecker S."/>
            <person name="Lage O.M."/>
            <person name="Pohl T."/>
            <person name="Merkel B.J."/>
            <person name="Hornburger P."/>
            <person name="Mueller R.-W."/>
            <person name="Bruemmer F."/>
            <person name="Labrenz M."/>
            <person name="Spormann A.M."/>
            <person name="Op den Camp H."/>
            <person name="Overmann J."/>
            <person name="Amann R."/>
            <person name="Jetten M.S.M."/>
            <person name="Mascher T."/>
            <person name="Medema M.H."/>
            <person name="Devos D.P."/>
            <person name="Kaster A.-K."/>
            <person name="Ovreas L."/>
            <person name="Rohde M."/>
            <person name="Galperin M.Y."/>
            <person name="Jogler C."/>
        </authorList>
    </citation>
    <scope>NUCLEOTIDE SEQUENCE [LARGE SCALE GENOMIC DNA]</scope>
    <source>
        <strain evidence="3 4">ETA_A8</strain>
    </source>
</reference>
<dbReference type="RefSeq" id="WP_145088375.1">
    <property type="nucleotide sequence ID" value="NZ_CP036274.1"/>
</dbReference>
<dbReference type="SUPFAM" id="SSF54909">
    <property type="entry name" value="Dimeric alpha+beta barrel"/>
    <property type="match status" value="1"/>
</dbReference>
<dbReference type="Gene3D" id="3.30.70.100">
    <property type="match status" value="1"/>
</dbReference>
<evidence type="ECO:0000256" key="1">
    <source>
        <dbReference type="SAM" id="SignalP"/>
    </source>
</evidence>
<evidence type="ECO:0000259" key="2">
    <source>
        <dbReference type="Pfam" id="PF07978"/>
    </source>
</evidence>
<feature type="signal peptide" evidence="1">
    <location>
        <begin position="1"/>
        <end position="21"/>
    </location>
</feature>
<dbReference type="Pfam" id="PF07978">
    <property type="entry name" value="NIPSNAP"/>
    <property type="match status" value="1"/>
</dbReference>
<sequence length="142" mass="16092" precursor="true">MLRCRFSLLFTSLALIGLASATTNLSVSAQEKAVPRVYELRTYTTHPGRLPALNKRFQEHTLKLFEKHGMKNEMYWIPTDTAKSENTLIYVISHESEAAAKKSWDAFRVDPDWIKARDASEADGKIVLKVDAVFMTKAPYSP</sequence>
<evidence type="ECO:0000313" key="3">
    <source>
        <dbReference type="EMBL" id="QDU27497.1"/>
    </source>
</evidence>
<dbReference type="AlphaFoldDB" id="A0A517YB81"/>
<accession>A0A517YB81</accession>
<keyword evidence="1" id="KW-0732">Signal</keyword>
<proteinExistence type="predicted"/>
<dbReference type="InterPro" id="IPR011008">
    <property type="entry name" value="Dimeric_a/b-barrel"/>
</dbReference>
<organism evidence="3 4">
    <name type="scientific">Anatilimnocola aggregata</name>
    <dbReference type="NCBI Taxonomy" id="2528021"/>
    <lineage>
        <taxon>Bacteria</taxon>
        <taxon>Pseudomonadati</taxon>
        <taxon>Planctomycetota</taxon>
        <taxon>Planctomycetia</taxon>
        <taxon>Pirellulales</taxon>
        <taxon>Pirellulaceae</taxon>
        <taxon>Anatilimnocola</taxon>
    </lineage>
</organism>
<feature type="chain" id="PRO_5022006337" description="NIPSNAP domain-containing protein" evidence="1">
    <location>
        <begin position="22"/>
        <end position="142"/>
    </location>
</feature>
<keyword evidence="4" id="KW-1185">Reference proteome</keyword>
<gene>
    <name evidence="3" type="ORF">ETAA8_25850</name>
</gene>